<evidence type="ECO:0000313" key="1">
    <source>
        <dbReference type="EMBL" id="TGA99699.1"/>
    </source>
</evidence>
<dbReference type="OrthoDB" id="4244094at2"/>
<organism evidence="1 2">
    <name type="scientific">Streptomyces palmae</name>
    <dbReference type="NCBI Taxonomy" id="1701085"/>
    <lineage>
        <taxon>Bacteria</taxon>
        <taxon>Bacillati</taxon>
        <taxon>Actinomycetota</taxon>
        <taxon>Actinomycetes</taxon>
        <taxon>Kitasatosporales</taxon>
        <taxon>Streptomycetaceae</taxon>
        <taxon>Streptomyces</taxon>
    </lineage>
</organism>
<comment type="caution">
    <text evidence="1">The sequence shown here is derived from an EMBL/GenBank/DDBJ whole genome shotgun (WGS) entry which is preliminary data.</text>
</comment>
<gene>
    <name evidence="1" type="ORF">E4099_22220</name>
</gene>
<keyword evidence="2" id="KW-1185">Reference proteome</keyword>
<protein>
    <submittedName>
        <fullName evidence="1">Uncharacterized protein</fullName>
    </submittedName>
</protein>
<proteinExistence type="predicted"/>
<dbReference type="EMBL" id="SRID01000245">
    <property type="protein sequence ID" value="TGA99699.1"/>
    <property type="molecule type" value="Genomic_DNA"/>
</dbReference>
<name>A0A4Z0GTS9_9ACTN</name>
<dbReference type="AlphaFoldDB" id="A0A4Z0GTS9"/>
<sequence length="76" mass="8705">MTDYGPAAPRQRLMTLRVYWISPKGIITEERPEVEIRAGDHLPPLMSHAYPPCACLRCRDLGRSPRIHDHRESEPG</sequence>
<reference evidence="1 2" key="1">
    <citation type="submission" date="2019-03" db="EMBL/GenBank/DDBJ databases">
        <authorList>
            <person name="Gonzalez-Pimentel J.L."/>
        </authorList>
    </citation>
    <scope>NUCLEOTIDE SEQUENCE [LARGE SCALE GENOMIC DNA]</scope>
    <source>
        <strain evidence="1 2">JCM 31289</strain>
    </source>
</reference>
<dbReference type="RefSeq" id="WP_135340877.1">
    <property type="nucleotide sequence ID" value="NZ_JBHLTX010000026.1"/>
</dbReference>
<dbReference type="Proteomes" id="UP000297948">
    <property type="component" value="Unassembled WGS sequence"/>
</dbReference>
<evidence type="ECO:0000313" key="2">
    <source>
        <dbReference type="Proteomes" id="UP000297948"/>
    </source>
</evidence>
<accession>A0A4Z0GTS9</accession>